<protein>
    <submittedName>
        <fullName evidence="1">Uncharacterized protein</fullName>
    </submittedName>
</protein>
<reference evidence="1" key="2">
    <citation type="journal article" date="2015" name="Data Brief">
        <title>Shoot transcriptome of the giant reed, Arundo donax.</title>
        <authorList>
            <person name="Barrero R.A."/>
            <person name="Guerrero F.D."/>
            <person name="Moolhuijzen P."/>
            <person name="Goolsby J.A."/>
            <person name="Tidwell J."/>
            <person name="Bellgard S.E."/>
            <person name="Bellgard M.I."/>
        </authorList>
    </citation>
    <scope>NUCLEOTIDE SEQUENCE</scope>
    <source>
        <tissue evidence="1">Shoot tissue taken approximately 20 cm above the soil surface</tissue>
    </source>
</reference>
<dbReference type="EMBL" id="GBRH01238162">
    <property type="protein sequence ID" value="JAD59733.1"/>
    <property type="molecule type" value="Transcribed_RNA"/>
</dbReference>
<name>A0A0A9BC58_ARUDO</name>
<sequence length="36" mass="4127">MYRLQIKLEAGIILELKVEMEIGSPKILVVKLSELE</sequence>
<proteinExistence type="predicted"/>
<evidence type="ECO:0000313" key="1">
    <source>
        <dbReference type="EMBL" id="JAD59733.1"/>
    </source>
</evidence>
<reference evidence="1" key="1">
    <citation type="submission" date="2014-09" db="EMBL/GenBank/DDBJ databases">
        <authorList>
            <person name="Magalhaes I.L.F."/>
            <person name="Oliveira U."/>
            <person name="Santos F.R."/>
            <person name="Vidigal T.H.D.A."/>
            <person name="Brescovit A.D."/>
            <person name="Santos A.J."/>
        </authorList>
    </citation>
    <scope>NUCLEOTIDE SEQUENCE</scope>
    <source>
        <tissue evidence="1">Shoot tissue taken approximately 20 cm above the soil surface</tissue>
    </source>
</reference>
<dbReference type="AlphaFoldDB" id="A0A0A9BC58"/>
<organism evidence="1">
    <name type="scientific">Arundo donax</name>
    <name type="common">Giant reed</name>
    <name type="synonym">Donax arundinaceus</name>
    <dbReference type="NCBI Taxonomy" id="35708"/>
    <lineage>
        <taxon>Eukaryota</taxon>
        <taxon>Viridiplantae</taxon>
        <taxon>Streptophyta</taxon>
        <taxon>Embryophyta</taxon>
        <taxon>Tracheophyta</taxon>
        <taxon>Spermatophyta</taxon>
        <taxon>Magnoliopsida</taxon>
        <taxon>Liliopsida</taxon>
        <taxon>Poales</taxon>
        <taxon>Poaceae</taxon>
        <taxon>PACMAD clade</taxon>
        <taxon>Arundinoideae</taxon>
        <taxon>Arundineae</taxon>
        <taxon>Arundo</taxon>
    </lineage>
</organism>
<accession>A0A0A9BC58</accession>